<reference evidence="2" key="1">
    <citation type="submission" date="2017-03" db="EMBL/GenBank/DDBJ databases">
        <authorList>
            <person name="Monnet C."/>
        </authorList>
    </citation>
    <scope>NUCLEOTIDE SEQUENCE [LARGE SCALE GENOMIC DNA]</scope>
    <source>
        <strain evidence="2">Mu101</strain>
    </source>
</reference>
<proteinExistence type="predicted"/>
<evidence type="ECO:0008006" key="3">
    <source>
        <dbReference type="Google" id="ProtNLM"/>
    </source>
</evidence>
<dbReference type="RefSeq" id="WP_101594416.1">
    <property type="nucleotide sequence ID" value="NZ_FXZA01000004.1"/>
</dbReference>
<organism evidence="1 2">
    <name type="scientific">Brevibacterium linens</name>
    <dbReference type="NCBI Taxonomy" id="1703"/>
    <lineage>
        <taxon>Bacteria</taxon>
        <taxon>Bacillati</taxon>
        <taxon>Actinomycetota</taxon>
        <taxon>Actinomycetes</taxon>
        <taxon>Micrococcales</taxon>
        <taxon>Brevibacteriaceae</taxon>
        <taxon>Brevibacterium</taxon>
    </lineage>
</organism>
<evidence type="ECO:0000313" key="2">
    <source>
        <dbReference type="Proteomes" id="UP000234498"/>
    </source>
</evidence>
<name>A0A2H1IKN2_BRELN</name>
<accession>A0A2H1IKN2</accession>
<dbReference type="EMBL" id="FXZA01000004">
    <property type="protein sequence ID" value="SMX75775.1"/>
    <property type="molecule type" value="Genomic_DNA"/>
</dbReference>
<dbReference type="AlphaFoldDB" id="A0A2H1IKN2"/>
<dbReference type="SUPFAM" id="SSF52540">
    <property type="entry name" value="P-loop containing nucleoside triphosphate hydrolases"/>
    <property type="match status" value="1"/>
</dbReference>
<gene>
    <name evidence="1" type="ORF">BLIN101_01304</name>
</gene>
<dbReference type="InterPro" id="IPR027417">
    <property type="entry name" value="P-loop_NTPase"/>
</dbReference>
<evidence type="ECO:0000313" key="1">
    <source>
        <dbReference type="EMBL" id="SMX75775.1"/>
    </source>
</evidence>
<dbReference type="Proteomes" id="UP000234498">
    <property type="component" value="Unassembled WGS sequence"/>
</dbReference>
<sequence>MTTPLTLGVHAETGQTITWGGDVPEAVIQVDGEQGTGKTNLARALHAEATMADMRTILIASERRARPGVIVVEGPVDVPGLLDAVPGGRETLVITDDIDAVPTSMPPRARLLAISSPLTLTGRLSPTLPEAAHLLMATPTTPRLLKHHGIKYNHVMDAEGALLWVEPARPDMNDLAVIISGDTASPVCCPAYAPLEDVA</sequence>
<protein>
    <recommendedName>
        <fullName evidence="3">AAA domain-containing protein</fullName>
    </recommendedName>
</protein>